<feature type="repeat" description="PPR" evidence="2">
    <location>
        <begin position="1135"/>
        <end position="1165"/>
    </location>
</feature>
<keyword evidence="4" id="KW-0812">Transmembrane</keyword>
<dbReference type="SUPFAM" id="SSF46565">
    <property type="entry name" value="Chaperone J-domain"/>
    <property type="match status" value="1"/>
</dbReference>
<evidence type="ECO:0000259" key="5">
    <source>
        <dbReference type="PROSITE" id="PS50076"/>
    </source>
</evidence>
<dbReference type="InterPro" id="IPR011990">
    <property type="entry name" value="TPR-like_helical_dom_sf"/>
</dbReference>
<keyword evidence="4" id="KW-1133">Transmembrane helix</keyword>
<organism evidence="6 7">
    <name type="scientific">Stephania japonica</name>
    <dbReference type="NCBI Taxonomy" id="461633"/>
    <lineage>
        <taxon>Eukaryota</taxon>
        <taxon>Viridiplantae</taxon>
        <taxon>Streptophyta</taxon>
        <taxon>Embryophyta</taxon>
        <taxon>Tracheophyta</taxon>
        <taxon>Spermatophyta</taxon>
        <taxon>Magnoliopsida</taxon>
        <taxon>Ranunculales</taxon>
        <taxon>Menispermaceae</taxon>
        <taxon>Menispermoideae</taxon>
        <taxon>Cissampelideae</taxon>
        <taxon>Stephania</taxon>
    </lineage>
</organism>
<protein>
    <recommendedName>
        <fullName evidence="5">J domain-containing protein</fullName>
    </recommendedName>
</protein>
<dbReference type="InterPro" id="IPR058032">
    <property type="entry name" value="CDP1-like_a_solenoid_1"/>
</dbReference>
<dbReference type="SUPFAM" id="SSF54862">
    <property type="entry name" value="4Fe-4S ferredoxins"/>
    <property type="match status" value="1"/>
</dbReference>
<dbReference type="EMBL" id="JBBNAE010000006">
    <property type="protein sequence ID" value="KAK9115542.1"/>
    <property type="molecule type" value="Genomic_DNA"/>
</dbReference>
<dbReference type="FunFam" id="1.25.40.10:FF:000470">
    <property type="entry name" value="Pentatricopeptide repeat-containing protein At5g66520"/>
    <property type="match status" value="1"/>
</dbReference>
<accession>A0AAP0IHN5</accession>
<dbReference type="PANTHER" id="PTHR33925:SF2">
    <property type="entry name" value="PLASTID DIVISION PROTEIN CDP1, CHLOROPLASTIC"/>
    <property type="match status" value="1"/>
</dbReference>
<dbReference type="Pfam" id="PF25515">
    <property type="entry name" value="Arm_PDR"/>
    <property type="match status" value="1"/>
</dbReference>
<feature type="compositionally biased region" description="Polar residues" evidence="3">
    <location>
        <begin position="1479"/>
        <end position="1489"/>
    </location>
</feature>
<evidence type="ECO:0000313" key="6">
    <source>
        <dbReference type="EMBL" id="KAK9115542.1"/>
    </source>
</evidence>
<feature type="region of interest" description="Disordered" evidence="3">
    <location>
        <begin position="1457"/>
        <end position="1489"/>
    </location>
</feature>
<keyword evidence="1" id="KW-0677">Repeat</keyword>
<dbReference type="PROSITE" id="PS51375">
    <property type="entry name" value="PPR"/>
    <property type="match status" value="5"/>
</dbReference>
<feature type="repeat" description="PPR" evidence="2">
    <location>
        <begin position="1269"/>
        <end position="1303"/>
    </location>
</feature>
<dbReference type="GO" id="GO:0009706">
    <property type="term" value="C:chloroplast inner membrane"/>
    <property type="evidence" value="ECO:0007669"/>
    <property type="project" value="TreeGrafter"/>
</dbReference>
<dbReference type="Pfam" id="PF00226">
    <property type="entry name" value="DnaJ"/>
    <property type="match status" value="1"/>
</dbReference>
<proteinExistence type="predicted"/>
<feature type="transmembrane region" description="Helical" evidence="4">
    <location>
        <begin position="1912"/>
        <end position="1934"/>
    </location>
</feature>
<feature type="domain" description="J" evidence="5">
    <location>
        <begin position="1525"/>
        <end position="1588"/>
    </location>
</feature>
<keyword evidence="7" id="KW-1185">Reference proteome</keyword>
<dbReference type="Proteomes" id="UP001417504">
    <property type="component" value="Unassembled WGS sequence"/>
</dbReference>
<dbReference type="NCBIfam" id="TIGR00756">
    <property type="entry name" value="PPR"/>
    <property type="match status" value="5"/>
</dbReference>
<dbReference type="SMART" id="SM00271">
    <property type="entry name" value="DnaJ"/>
    <property type="match status" value="1"/>
</dbReference>
<sequence length="1949" mass="215487">MALAPLTPPTISPCLCACILDDHRNLSSRPAFALSGGASRVRIGSSLLGFRSRRRGVVVSVEARGRSSVKEFQTAGVDNGGQIRSGVEVPVTCYQIIGVSDKAEKDEIVKSVMNLKGAEVEEGYTMDVVLSRQIVEAGNDPWRQGLSHMYSRGAMAPLARPHPPIWLSWFYFRVFSSLKDILMDVRDKLLFEQEYAGNPRDKVPPKASLRMPWSWLPGALCLLQEVGAEKLVIEFGRAALQHPEAKPYVHDILLSTALAECTIAKIAFEDNKVSQGFEALARAQFLLKSKISLGKLPLDTGGTCTCLHAGVAGHASYTPESAERRRGAIAALHELLRQGLDVEASSQVQDWPCFLIQALNKLMASEIVDLLPWQNLADTRRNKKSLESHNQRVVIDFACFRMAMVAHIALGFSSKQTDLITKAKTICECLMASEGTECLKLEYAFCCFLLGQGSEAAVADILRQIEVNSGHASLGFPSTFSDKGSSGSSTNHLAHVESFIDYSVIKNLNFILRIWEGLGPYHLGPAEIEQEIWLKDAVLGLFPDTRDCSPKLANFFVGEKRIFRGTRQTKETPRSPTLNHRPSAVLPPECASSDERVPHLSSPRHFGTAVKQLAPSSFQSPLTTVKTSIVGSDGASSVQLKRNLGSNQKKTWESILAPGAMIARITLVTVVGCFVFISFRLSTWKFRKQTQTSTIQVEHPLLHKQSGPAAIGGSNIVKNLVRLLTTSKNLKHSPEETHNLLPIDDLLLFSKALDKRLMPMEEAESLVRQWQTIKAEALGPGHEVQSLSEVLVEPMLTQWQSLADSAKDKLCYWRFVLLQLTVLRAEIVEDGVGGVMAEIEVFLEEAAELVDESLPKNPNYYSALGLHLTRKPLDDFATLNTDGIAFRSGSDLTVFEGLCHKLHHKHLFVYIFIDNVMVHGGSAHAMFKLQNEQSQCSDSEGLGCGGCSACFLHLAMLNLSSLIRTPNHLHNALTSSLDHCKSMAELKQIHALLITIGLSQDSYTISKVLTFTSVSNNGDIEYSHKLFHSLTNPTLFIWNTIIRGYSKSKYPIRSISIFNEMMQIDIHPDHLTYPFVAKACARLSARRLGLAVHSCIAKTGLEFDRFVRNSLIHMYGSFGDVACAEKLFDEMPDRNLVSWNAMVDGYAKCGDMFAARETFELMPERDVVSWSSLIDGYVKDGNYREALAVFMRMRVMGPKANEVTLVSVLCACAHLGALEQGKRMHEFLKINRLPMTIVLRTSLVDMYAKCGAIEEALMVFRGAGADETDVSIWNSMIGGFATHGWIKEALELFAEMQGPNIVPDEITYLCLLSACAHGGLVDEAWHFFDSLKAHGMTPMLEHYACMADVLGRAGHLDKAYDFLKEMPVKPSASMLGALLTGCINHGRLDLAEVLGRKLIELEPDHDGRYIGLSNVYAVARRWEDAKRMREAMEKRGVKKCPGCSSVEIDKISLRHRRPLDANRDEGPTDYSEGVLLHSPTPTITRPSNPSKLHYFQPLKTRNFGHNSFKCSSRLSGHSQDLKGIDLYDLLGIELSSNQSQIKSAYRALQKRCHPDIAGTAGHDMAIILNQAYSILSDPSSRSAYDKEQAKIADFRGYTGRPLYSTWFGSEDEERAVFVDEIKCVGCLKCALFAEKTFAVESVYGRARVVAQWADPEQKIHDAIQACPVDCISMVERSELAALEFLMSKQPRGNVKVGAGNSVGARVSNIFVDVKKFQSRYEESKTKSSKTSSIETVDWMPTIYAIRSISNWLYWRSPKNQSSSQEPRRILNLIAERSTQPSTEKLREAATARRMAKDDAGSTHEMPSEYTTNDQYWKPLTALILPPISSSSSSKPDEPPKATSELKVDVESNPIPDDHGQRNPWTGVFPLVAGAVAAVIIRLQVGSSGGVGTDGGLEKHVAGSLVLEIVNSMWLQTILAGVTWYLIGVATVELIEILKKGNVIKKVHNK</sequence>
<comment type="caution">
    <text evidence="6">The sequence shown here is derived from an EMBL/GenBank/DDBJ whole genome shotgun (WGS) entry which is preliminary data.</text>
</comment>
<dbReference type="Gene3D" id="1.25.40.10">
    <property type="entry name" value="Tetratricopeptide repeat domain"/>
    <property type="match status" value="3"/>
</dbReference>
<dbReference type="Pfam" id="PF13041">
    <property type="entry name" value="PPR_2"/>
    <property type="match status" value="2"/>
</dbReference>
<evidence type="ECO:0000256" key="3">
    <source>
        <dbReference type="SAM" id="MobiDB-lite"/>
    </source>
</evidence>
<dbReference type="PANTHER" id="PTHR33925">
    <property type="entry name" value="PLASTID DIVISION PROTEIN CDP1, CHLOROPLASTIC-RELATED"/>
    <property type="match status" value="1"/>
</dbReference>
<dbReference type="SUPFAM" id="SSF48452">
    <property type="entry name" value="TPR-like"/>
    <property type="match status" value="1"/>
</dbReference>
<dbReference type="InterPro" id="IPR044685">
    <property type="entry name" value="CPD1-like"/>
</dbReference>
<dbReference type="FunFam" id="1.25.40.10:FF:000090">
    <property type="entry name" value="Pentatricopeptide repeat-containing protein, chloroplastic"/>
    <property type="match status" value="1"/>
</dbReference>
<gene>
    <name evidence="6" type="ORF">Sjap_014489</name>
</gene>
<evidence type="ECO:0000313" key="7">
    <source>
        <dbReference type="Proteomes" id="UP001417504"/>
    </source>
</evidence>
<name>A0AAP0IHN5_9MAGN</name>
<reference evidence="6 7" key="1">
    <citation type="submission" date="2024-01" db="EMBL/GenBank/DDBJ databases">
        <title>Genome assemblies of Stephania.</title>
        <authorList>
            <person name="Yang L."/>
        </authorList>
    </citation>
    <scope>NUCLEOTIDE SEQUENCE [LARGE SCALE GENOMIC DNA]</scope>
    <source>
        <strain evidence="6">QJT</strain>
        <tissue evidence="6">Leaf</tissue>
    </source>
</reference>
<dbReference type="InterPro" id="IPR025344">
    <property type="entry name" value="CDP1-like_IMS"/>
</dbReference>
<feature type="repeat" description="PPR" evidence="2">
    <location>
        <begin position="1166"/>
        <end position="1200"/>
    </location>
</feature>
<dbReference type="InterPro" id="IPR036869">
    <property type="entry name" value="J_dom_sf"/>
</dbReference>
<feature type="compositionally biased region" description="Basic and acidic residues" evidence="3">
    <location>
        <begin position="1834"/>
        <end position="1860"/>
    </location>
</feature>
<evidence type="ECO:0000256" key="2">
    <source>
        <dbReference type="PROSITE-ProRule" id="PRU00708"/>
    </source>
</evidence>
<dbReference type="CDD" id="cd06257">
    <property type="entry name" value="DnaJ"/>
    <property type="match status" value="1"/>
</dbReference>
<dbReference type="Pfam" id="PF13355">
    <property type="entry name" value="ARC6-like_IMS"/>
    <property type="match status" value="1"/>
</dbReference>
<dbReference type="InterPro" id="IPR046848">
    <property type="entry name" value="E_motif"/>
</dbReference>
<dbReference type="InterPro" id="IPR002885">
    <property type="entry name" value="PPR_rpt"/>
</dbReference>
<feature type="repeat" description="PPR" evidence="2">
    <location>
        <begin position="1034"/>
        <end position="1068"/>
    </location>
</feature>
<dbReference type="InterPro" id="IPR001623">
    <property type="entry name" value="DnaJ_domain"/>
</dbReference>
<keyword evidence="4" id="KW-0472">Membrane</keyword>
<dbReference type="GO" id="GO:0010020">
    <property type="term" value="P:chloroplast fission"/>
    <property type="evidence" value="ECO:0007669"/>
    <property type="project" value="TreeGrafter"/>
</dbReference>
<dbReference type="Gene3D" id="3.30.70.20">
    <property type="match status" value="1"/>
</dbReference>
<evidence type="ECO:0000256" key="1">
    <source>
        <dbReference type="ARBA" id="ARBA00022737"/>
    </source>
</evidence>
<dbReference type="Gene3D" id="1.10.287.110">
    <property type="entry name" value="DnaJ domain"/>
    <property type="match status" value="1"/>
</dbReference>
<feature type="compositionally biased region" description="Basic and acidic residues" evidence="3">
    <location>
        <begin position="1457"/>
        <end position="1466"/>
    </location>
</feature>
<dbReference type="PROSITE" id="PS50076">
    <property type="entry name" value="DNAJ_2"/>
    <property type="match status" value="1"/>
</dbReference>
<feature type="repeat" description="PPR" evidence="2">
    <location>
        <begin position="1304"/>
        <end position="1338"/>
    </location>
</feature>
<dbReference type="Pfam" id="PF13370">
    <property type="entry name" value="Fer4_13"/>
    <property type="match status" value="1"/>
</dbReference>
<feature type="region of interest" description="Disordered" evidence="3">
    <location>
        <begin position="1827"/>
        <end position="1861"/>
    </location>
</feature>
<dbReference type="Pfam" id="PF01535">
    <property type="entry name" value="PPR"/>
    <property type="match status" value="4"/>
</dbReference>
<dbReference type="Pfam" id="PF20431">
    <property type="entry name" value="E_motif"/>
    <property type="match status" value="1"/>
</dbReference>
<evidence type="ECO:0000256" key="4">
    <source>
        <dbReference type="SAM" id="Phobius"/>
    </source>
</evidence>